<dbReference type="Proteomes" id="UP001629156">
    <property type="component" value="Unassembled WGS sequence"/>
</dbReference>
<reference evidence="9 10" key="1">
    <citation type="submission" date="2024-06" db="EMBL/GenBank/DDBJ databases">
        <authorList>
            <person name="Kaempfer P."/>
            <person name="Viver T."/>
        </authorList>
    </citation>
    <scope>NUCLEOTIDE SEQUENCE [LARGE SCALE GENOMIC DNA]</scope>
    <source>
        <strain evidence="9 10">ST-119</strain>
    </source>
</reference>
<feature type="domain" description="Cytochrome c" evidence="8">
    <location>
        <begin position="457"/>
        <end position="601"/>
    </location>
</feature>
<keyword evidence="3 7" id="KW-0479">Metal-binding</keyword>
<dbReference type="SUPFAM" id="SSF46626">
    <property type="entry name" value="Cytochrome c"/>
    <property type="match status" value="2"/>
</dbReference>
<dbReference type="RefSeq" id="WP_408083091.1">
    <property type="nucleotide sequence ID" value="NZ_JBELPZ010000001.1"/>
</dbReference>
<dbReference type="InterPro" id="IPR036909">
    <property type="entry name" value="Cyt_c-like_dom_sf"/>
</dbReference>
<comment type="caution">
    <text evidence="9">The sequence shown here is derived from an EMBL/GenBank/DDBJ whole genome shotgun (WGS) entry which is preliminary data.</text>
</comment>
<sequence length="610" mass="68521">MKMISRQLKYITLFLTASTVFFLYSFSSRETYTQPSTLKTLITSLNTDITHLDEVAQLYKAGKIPLDTLQKTVSQTRLSYKRAEFYLAFYFPEYTNDHFNGAPLLQIEKEGTRPKVVTPEGLQVLDELVYSDDAPEEKVQIGALCKKLHGAYIDLYDGIGNPDMTGVNGATAMRLQLIRIFSLGITGFDTPGSLNGLTEAKESLQAMQLFYEEQFSKSGPVNTLFNEAIGYLGDNTDFDTFNRLEFFKKYIDPLYKQLGEVNGQVPGFISNESAWNSKSTSVFAEDFLNPYFFTNLKQEEDNTEIRALGRSLFYDPALSEEGTVSCATCHQPEKAFTDGLSKSASNIQGKTVLRNAPTLLNAAYADRYFYDLRAFTLEQQAEHVIFNPEEFNTAYSIILKKLEKNQDYVSRFKKAFGKKGITRENFSKALASYVMSLKSFNSPMDKFLRGETQYISQEAQNGLNLFMGKAACATCHFAPTFAGLVPPLYNENESEILGVLKDPSSKSVDSDSGRIDNEVYTEYAWIYEKSFKTSTVRNAEKTAPYFHNGAYKTLEEVIDFYNEGGGAGMGLTVKNQTLAPDKLNLTEKEKKELIAFIKALTDTSAATQHH</sequence>
<name>A0ABW8YRF3_9FLAO</name>
<comment type="subcellular location">
    <subcellularLocation>
        <location evidence="1">Cell envelope</location>
    </subcellularLocation>
</comment>
<accession>A0ABW8YRF3</accession>
<evidence type="ECO:0000256" key="5">
    <source>
        <dbReference type="ARBA" id="ARBA00023002"/>
    </source>
</evidence>
<keyword evidence="5 9" id="KW-0560">Oxidoreductase</keyword>
<dbReference type="EMBL" id="JBELPZ010000001">
    <property type="protein sequence ID" value="MFL9842864.1"/>
    <property type="molecule type" value="Genomic_DNA"/>
</dbReference>
<keyword evidence="6 7" id="KW-0408">Iron</keyword>
<keyword evidence="2 7" id="KW-0349">Heme</keyword>
<dbReference type="GO" id="GO:0004130">
    <property type="term" value="F:cytochrome-c peroxidase activity"/>
    <property type="evidence" value="ECO:0007669"/>
    <property type="project" value="UniProtKB-EC"/>
</dbReference>
<keyword evidence="10" id="KW-1185">Reference proteome</keyword>
<protein>
    <submittedName>
        <fullName evidence="9">Cytochrome c peroxidase</fullName>
        <ecNumber evidence="9">1.11.1.5</ecNumber>
    </submittedName>
</protein>
<evidence type="ECO:0000256" key="3">
    <source>
        <dbReference type="ARBA" id="ARBA00022723"/>
    </source>
</evidence>
<dbReference type="InterPro" id="IPR009056">
    <property type="entry name" value="Cyt_c-like_dom"/>
</dbReference>
<dbReference type="InterPro" id="IPR038352">
    <property type="entry name" value="Imelysin_sf"/>
</dbReference>
<organism evidence="9 10">
    <name type="scientific">Flavobacterium rhizosphaerae</name>
    <dbReference type="NCBI Taxonomy" id="3163298"/>
    <lineage>
        <taxon>Bacteria</taxon>
        <taxon>Pseudomonadati</taxon>
        <taxon>Bacteroidota</taxon>
        <taxon>Flavobacteriia</taxon>
        <taxon>Flavobacteriales</taxon>
        <taxon>Flavobacteriaceae</taxon>
        <taxon>Flavobacterium</taxon>
    </lineage>
</organism>
<evidence type="ECO:0000256" key="6">
    <source>
        <dbReference type="ARBA" id="ARBA00023004"/>
    </source>
</evidence>
<proteinExistence type="predicted"/>
<dbReference type="PROSITE" id="PS51007">
    <property type="entry name" value="CYTC"/>
    <property type="match status" value="2"/>
</dbReference>
<gene>
    <name evidence="9" type="ORF">ABS766_00400</name>
</gene>
<feature type="domain" description="Cytochrome c" evidence="8">
    <location>
        <begin position="304"/>
        <end position="438"/>
    </location>
</feature>
<dbReference type="InterPro" id="IPR051395">
    <property type="entry name" value="Cytochrome_c_Peroxidase/MauG"/>
</dbReference>
<dbReference type="EC" id="1.11.1.5" evidence="9"/>
<keyword evidence="4" id="KW-0732">Signal</keyword>
<evidence type="ECO:0000259" key="8">
    <source>
        <dbReference type="PROSITE" id="PS51007"/>
    </source>
</evidence>
<dbReference type="PANTHER" id="PTHR30600:SF10">
    <property type="entry name" value="BLL6722 PROTEIN"/>
    <property type="match status" value="1"/>
</dbReference>
<dbReference type="PANTHER" id="PTHR30600">
    <property type="entry name" value="CYTOCHROME C PEROXIDASE-RELATED"/>
    <property type="match status" value="1"/>
</dbReference>
<keyword evidence="9" id="KW-0575">Peroxidase</keyword>
<dbReference type="Gene3D" id="1.20.1420.20">
    <property type="entry name" value="M75 peptidase, HXXE motif"/>
    <property type="match status" value="1"/>
</dbReference>
<evidence type="ECO:0000256" key="1">
    <source>
        <dbReference type="ARBA" id="ARBA00004196"/>
    </source>
</evidence>
<dbReference type="Pfam" id="PF03150">
    <property type="entry name" value="CCP_MauG"/>
    <property type="match status" value="1"/>
</dbReference>
<evidence type="ECO:0000313" key="10">
    <source>
        <dbReference type="Proteomes" id="UP001629156"/>
    </source>
</evidence>
<dbReference type="Gene3D" id="1.10.760.10">
    <property type="entry name" value="Cytochrome c-like domain"/>
    <property type="match status" value="2"/>
</dbReference>
<evidence type="ECO:0000256" key="2">
    <source>
        <dbReference type="ARBA" id="ARBA00022617"/>
    </source>
</evidence>
<dbReference type="InterPro" id="IPR004852">
    <property type="entry name" value="Di-haem_cyt_c_peroxidsae"/>
</dbReference>
<evidence type="ECO:0000256" key="4">
    <source>
        <dbReference type="ARBA" id="ARBA00022729"/>
    </source>
</evidence>
<evidence type="ECO:0000256" key="7">
    <source>
        <dbReference type="PROSITE-ProRule" id="PRU00433"/>
    </source>
</evidence>
<evidence type="ECO:0000313" key="9">
    <source>
        <dbReference type="EMBL" id="MFL9842864.1"/>
    </source>
</evidence>